<dbReference type="Gene3D" id="3.80.10.10">
    <property type="entry name" value="Ribonuclease Inhibitor"/>
    <property type="match status" value="1"/>
</dbReference>
<dbReference type="RefSeq" id="XP_005645001.1">
    <property type="nucleotide sequence ID" value="XM_005644944.1"/>
</dbReference>
<evidence type="ECO:0000313" key="5">
    <source>
        <dbReference type="Proteomes" id="UP000007264"/>
    </source>
</evidence>
<dbReference type="Proteomes" id="UP000007264">
    <property type="component" value="Unassembled WGS sequence"/>
</dbReference>
<comment type="caution">
    <text evidence="4">The sequence shown here is derived from an EMBL/GenBank/DDBJ whole genome shotgun (WGS) entry which is preliminary data.</text>
</comment>
<dbReference type="GeneID" id="17038433"/>
<proteinExistence type="predicted"/>
<evidence type="ECO:0000256" key="2">
    <source>
        <dbReference type="ARBA" id="ARBA00022614"/>
    </source>
</evidence>
<dbReference type="PANTHER" id="PTHR48051:SF1">
    <property type="entry name" value="RAS SUPPRESSOR PROTEIN 1"/>
    <property type="match status" value="1"/>
</dbReference>
<dbReference type="PANTHER" id="PTHR48051">
    <property type="match status" value="1"/>
</dbReference>
<name>I0YPY8_COCSC</name>
<comment type="subcellular location">
    <subcellularLocation>
        <location evidence="1">Cytoplasm</location>
        <location evidence="1">Cytoskeleton</location>
        <location evidence="1">Cilium axoneme</location>
    </subcellularLocation>
</comment>
<dbReference type="InterPro" id="IPR050216">
    <property type="entry name" value="LRR_domain-containing"/>
</dbReference>
<gene>
    <name evidence="4" type="ORF">COCSUDRAFT_57607</name>
</gene>
<dbReference type="KEGG" id="csl:COCSUDRAFT_57607"/>
<dbReference type="InterPro" id="IPR032675">
    <property type="entry name" value="LRR_dom_sf"/>
</dbReference>
<dbReference type="Gene3D" id="1.20.1280.50">
    <property type="match status" value="1"/>
</dbReference>
<evidence type="ECO:0000313" key="4">
    <source>
        <dbReference type="EMBL" id="EIE20457.1"/>
    </source>
</evidence>
<reference evidence="4 5" key="1">
    <citation type="journal article" date="2012" name="Genome Biol.">
        <title>The genome of the polar eukaryotic microalga coccomyxa subellipsoidea reveals traits of cold adaptation.</title>
        <authorList>
            <person name="Blanc G."/>
            <person name="Agarkova I."/>
            <person name="Grimwood J."/>
            <person name="Kuo A."/>
            <person name="Brueggeman A."/>
            <person name="Dunigan D."/>
            <person name="Gurnon J."/>
            <person name="Ladunga I."/>
            <person name="Lindquist E."/>
            <person name="Lucas S."/>
            <person name="Pangilinan J."/>
            <person name="Proschold T."/>
            <person name="Salamov A."/>
            <person name="Schmutz J."/>
            <person name="Weeks D."/>
            <person name="Yamada T."/>
            <person name="Claverie J.M."/>
            <person name="Grigoriev I."/>
            <person name="Van Etten J."/>
            <person name="Lomsadze A."/>
            <person name="Borodovsky M."/>
        </authorList>
    </citation>
    <scope>NUCLEOTIDE SEQUENCE [LARGE SCALE GENOMIC DNA]</scope>
    <source>
        <strain evidence="4 5">C-169</strain>
    </source>
</reference>
<keyword evidence="3" id="KW-0677">Repeat</keyword>
<protein>
    <submittedName>
        <fullName evidence="4">RNI-like protein</fullName>
    </submittedName>
</protein>
<organism evidence="4 5">
    <name type="scientific">Coccomyxa subellipsoidea (strain C-169)</name>
    <name type="common">Green microalga</name>
    <dbReference type="NCBI Taxonomy" id="574566"/>
    <lineage>
        <taxon>Eukaryota</taxon>
        <taxon>Viridiplantae</taxon>
        <taxon>Chlorophyta</taxon>
        <taxon>core chlorophytes</taxon>
        <taxon>Trebouxiophyceae</taxon>
        <taxon>Trebouxiophyceae incertae sedis</taxon>
        <taxon>Coccomyxaceae</taxon>
        <taxon>Coccomyxa</taxon>
        <taxon>Coccomyxa subellipsoidea</taxon>
    </lineage>
</organism>
<keyword evidence="2" id="KW-0433">Leucine-rich repeat</keyword>
<dbReference type="OrthoDB" id="1728874at2759"/>
<dbReference type="STRING" id="574566.I0YPY8"/>
<dbReference type="EMBL" id="AGSI01000015">
    <property type="protein sequence ID" value="EIE20457.1"/>
    <property type="molecule type" value="Genomic_DNA"/>
</dbReference>
<sequence length="457" mass="51817">MPKRGRKVPDRKKGKRMQLQQQETNLFDQMPDELVLKIFQALGKIGPLTTPELDESNDRMPFFTAEPHPGLRSYPFLSQVCRRWKQVLTNPLTSNELWREVIIDFGHELITAVHTPIAWSDRRPSDEEFRESFSHTRLSAARMVHFVEERQASIRRLVLMNSEGYWSDEGDFVNLQQKHNFSMAHFGMMLGMLRCTLSELQIQHCNDFFSMGQGALSAISCLPRLRVLRIEDLHCRVDKAALAELARLTQLEEISLTGEEHVNAWAVGAESIPDEWKALKQLRTLQLRGHTMLLMLPQWLSELPITNLDVSFCRVCNVSAVSEMTSLTVLSLQGMDLRSGDGDPPGFRHLPPLDRLTRLTALNLGDNAFTRMPACLSKLKGLSYLDLSLNADLQVPTPLTCLLSLPALKVVDLRGVHETSNIGFWPEAKCVTMSHITALTKALKRRAYPTKVLVEVD</sequence>
<keyword evidence="5" id="KW-1185">Reference proteome</keyword>
<evidence type="ECO:0000256" key="1">
    <source>
        <dbReference type="ARBA" id="ARBA00004430"/>
    </source>
</evidence>
<dbReference type="SUPFAM" id="SSF52047">
    <property type="entry name" value="RNI-like"/>
    <property type="match status" value="1"/>
</dbReference>
<dbReference type="GO" id="GO:0005930">
    <property type="term" value="C:axoneme"/>
    <property type="evidence" value="ECO:0007669"/>
    <property type="project" value="UniProtKB-SubCell"/>
</dbReference>
<accession>I0YPY8</accession>
<evidence type="ECO:0000256" key="3">
    <source>
        <dbReference type="ARBA" id="ARBA00022737"/>
    </source>
</evidence>
<dbReference type="AlphaFoldDB" id="I0YPY8"/>